<dbReference type="AlphaFoldDB" id="A0AAD1KQK1"/>
<organism evidence="6 7">
    <name type="scientific">Cutibacterium modestum</name>
    <dbReference type="NCBI Taxonomy" id="2559073"/>
    <lineage>
        <taxon>Bacteria</taxon>
        <taxon>Bacillati</taxon>
        <taxon>Actinomycetota</taxon>
        <taxon>Actinomycetes</taxon>
        <taxon>Propionibacteriales</taxon>
        <taxon>Propionibacteriaceae</taxon>
        <taxon>Cutibacterium</taxon>
    </lineage>
</organism>
<dbReference type="GO" id="GO:0051536">
    <property type="term" value="F:iron-sulfur cluster binding"/>
    <property type="evidence" value="ECO:0007669"/>
    <property type="project" value="UniProtKB-KW"/>
</dbReference>
<evidence type="ECO:0000256" key="2">
    <source>
        <dbReference type="ARBA" id="ARBA00022723"/>
    </source>
</evidence>
<accession>A0AAD1KQK1</accession>
<reference evidence="6" key="1">
    <citation type="submission" date="2021-06" db="EMBL/GenBank/DDBJ databases">
        <title>Genome sequence of Cutibacterium modestum strain KB17-24694.</title>
        <authorList>
            <person name="Dekio I."/>
            <person name="Asahina A."/>
            <person name="Nishida M."/>
        </authorList>
    </citation>
    <scope>NUCLEOTIDE SEQUENCE</scope>
    <source>
        <strain evidence="6">KB17-24694</strain>
    </source>
</reference>
<dbReference type="InterPro" id="IPR012206">
    <property type="entry name" value="Fd_FixX"/>
</dbReference>
<dbReference type="PANTHER" id="PTHR43082:SF3">
    <property type="entry name" value="FERREDOXIN-LIKE PROTEIN YDIT"/>
    <property type="match status" value="1"/>
</dbReference>
<sequence>MMATEGDGLGSVTERLARNHYDVDEENSHIHIDQDIARRTGTGKLLVRVCPAHVYSEEPDGTISVEYAACLECGTCLAVAAPGSLEWHYPIGAAGISFREG</sequence>
<dbReference type="Gene3D" id="3.30.70.20">
    <property type="match status" value="1"/>
</dbReference>
<keyword evidence="5" id="KW-0411">Iron-sulfur</keyword>
<keyword evidence="2" id="KW-0479">Metal-binding</keyword>
<keyword evidence="4" id="KW-0408">Iron</keyword>
<dbReference type="SUPFAM" id="SSF54862">
    <property type="entry name" value="4Fe-4S ferredoxins"/>
    <property type="match status" value="1"/>
</dbReference>
<dbReference type="GO" id="GO:0005506">
    <property type="term" value="F:iron ion binding"/>
    <property type="evidence" value="ECO:0007669"/>
    <property type="project" value="InterPro"/>
</dbReference>
<proteinExistence type="predicted"/>
<evidence type="ECO:0000256" key="3">
    <source>
        <dbReference type="ARBA" id="ARBA00022982"/>
    </source>
</evidence>
<dbReference type="Proteomes" id="UP000825072">
    <property type="component" value="Chromosome 1"/>
</dbReference>
<evidence type="ECO:0000256" key="5">
    <source>
        <dbReference type="ARBA" id="ARBA00023014"/>
    </source>
</evidence>
<evidence type="ECO:0000256" key="4">
    <source>
        <dbReference type="ARBA" id="ARBA00023004"/>
    </source>
</evidence>
<dbReference type="EMBL" id="AP024747">
    <property type="protein sequence ID" value="BCY26365.1"/>
    <property type="molecule type" value="Genomic_DNA"/>
</dbReference>
<name>A0AAD1KQK1_9ACTN</name>
<keyword evidence="1" id="KW-0813">Transport</keyword>
<dbReference type="RefSeq" id="WP_002533827.1">
    <property type="nucleotide sequence ID" value="NZ_AP024747.1"/>
</dbReference>
<dbReference type="PIRSF" id="PIRSF036548">
    <property type="entry name" value="Fdx_FixX"/>
    <property type="match status" value="1"/>
</dbReference>
<gene>
    <name evidence="6" type="ORF">KB1_23550</name>
</gene>
<keyword evidence="3" id="KW-0249">Electron transport</keyword>
<evidence type="ECO:0000313" key="6">
    <source>
        <dbReference type="EMBL" id="BCY26365.1"/>
    </source>
</evidence>
<evidence type="ECO:0000313" key="7">
    <source>
        <dbReference type="Proteomes" id="UP000825072"/>
    </source>
</evidence>
<dbReference type="PANTHER" id="PTHR43082">
    <property type="entry name" value="FERREDOXIN-LIKE"/>
    <property type="match status" value="1"/>
</dbReference>
<dbReference type="GeneID" id="92881517"/>
<evidence type="ECO:0000256" key="1">
    <source>
        <dbReference type="ARBA" id="ARBA00022448"/>
    </source>
</evidence>
<protein>
    <submittedName>
        <fullName evidence="6">Ferredoxin</fullName>
    </submittedName>
</protein>